<dbReference type="AlphaFoldDB" id="A0A3S2YSV3"/>
<dbReference type="GO" id="GO:0022857">
    <property type="term" value="F:transmembrane transporter activity"/>
    <property type="evidence" value="ECO:0007669"/>
    <property type="project" value="InterPro"/>
</dbReference>
<evidence type="ECO:0000256" key="7">
    <source>
        <dbReference type="ARBA" id="ARBA00023136"/>
    </source>
</evidence>
<proteinExistence type="inferred from homology"/>
<dbReference type="FunFam" id="1.10.3470.10:FF:000001">
    <property type="entry name" value="Vitamin B12 ABC transporter permease BtuC"/>
    <property type="match status" value="1"/>
</dbReference>
<feature type="transmembrane region" description="Helical" evidence="8">
    <location>
        <begin position="269"/>
        <end position="293"/>
    </location>
</feature>
<evidence type="ECO:0000313" key="10">
    <source>
        <dbReference type="Proteomes" id="UP000286997"/>
    </source>
</evidence>
<comment type="caution">
    <text evidence="9">The sequence shown here is derived from an EMBL/GenBank/DDBJ whole genome shotgun (WGS) entry which is preliminary data.</text>
</comment>
<evidence type="ECO:0000256" key="3">
    <source>
        <dbReference type="ARBA" id="ARBA00022448"/>
    </source>
</evidence>
<feature type="transmembrane region" description="Helical" evidence="8">
    <location>
        <begin position="75"/>
        <end position="99"/>
    </location>
</feature>
<dbReference type="InterPro" id="IPR037294">
    <property type="entry name" value="ABC_BtuC-like"/>
</dbReference>
<dbReference type="CDD" id="cd06550">
    <property type="entry name" value="TM_ABC_iron-siderophores_like"/>
    <property type="match status" value="1"/>
</dbReference>
<feature type="transmembrane region" description="Helical" evidence="8">
    <location>
        <begin position="333"/>
        <end position="352"/>
    </location>
</feature>
<keyword evidence="4" id="KW-1003">Cell membrane</keyword>
<evidence type="ECO:0000256" key="6">
    <source>
        <dbReference type="ARBA" id="ARBA00022989"/>
    </source>
</evidence>
<dbReference type="SUPFAM" id="SSF81345">
    <property type="entry name" value="ABC transporter involved in vitamin B12 uptake, BtuC"/>
    <property type="match status" value="1"/>
</dbReference>
<comment type="subcellular location">
    <subcellularLocation>
        <location evidence="1">Cell membrane</location>
        <topology evidence="1">Multi-pass membrane protein</topology>
    </subcellularLocation>
</comment>
<evidence type="ECO:0000256" key="1">
    <source>
        <dbReference type="ARBA" id="ARBA00004651"/>
    </source>
</evidence>
<feature type="transmembrane region" description="Helical" evidence="8">
    <location>
        <begin position="111"/>
        <end position="137"/>
    </location>
</feature>
<dbReference type="InterPro" id="IPR000522">
    <property type="entry name" value="ABC_transptr_permease_BtuC"/>
</dbReference>
<dbReference type="Gene3D" id="1.10.3470.10">
    <property type="entry name" value="ABC transporter involved in vitamin B12 uptake, BtuC"/>
    <property type="match status" value="1"/>
</dbReference>
<dbReference type="Proteomes" id="UP000286997">
    <property type="component" value="Unassembled WGS sequence"/>
</dbReference>
<keyword evidence="7 8" id="KW-0472">Membrane</keyword>
<keyword evidence="3" id="KW-0813">Transport</keyword>
<organism evidence="9 10">
    <name type="scientific">Methylobacterium oryzihabitans</name>
    <dbReference type="NCBI Taxonomy" id="2499852"/>
    <lineage>
        <taxon>Bacteria</taxon>
        <taxon>Pseudomonadati</taxon>
        <taxon>Pseudomonadota</taxon>
        <taxon>Alphaproteobacteria</taxon>
        <taxon>Hyphomicrobiales</taxon>
        <taxon>Methylobacteriaceae</taxon>
        <taxon>Methylobacterium</taxon>
    </lineage>
</organism>
<comment type="similarity">
    <text evidence="2">Belongs to the binding-protein-dependent transport system permease family. FecCD subfamily.</text>
</comment>
<evidence type="ECO:0000313" key="9">
    <source>
        <dbReference type="EMBL" id="RVU18359.1"/>
    </source>
</evidence>
<gene>
    <name evidence="9" type="ORF">EOE48_10695</name>
</gene>
<keyword evidence="10" id="KW-1185">Reference proteome</keyword>
<evidence type="ECO:0000256" key="5">
    <source>
        <dbReference type="ARBA" id="ARBA00022692"/>
    </source>
</evidence>
<dbReference type="RefSeq" id="WP_127728790.1">
    <property type="nucleotide sequence ID" value="NZ_SACP01000009.1"/>
</dbReference>
<reference evidence="9 10" key="1">
    <citation type="submission" date="2019-01" db="EMBL/GenBank/DDBJ databases">
        <authorList>
            <person name="Chen W.-M."/>
        </authorList>
    </citation>
    <scope>NUCLEOTIDE SEQUENCE [LARGE SCALE GENOMIC DNA]</scope>
    <source>
        <strain evidence="9 10">TER-1</strain>
    </source>
</reference>
<dbReference type="OrthoDB" id="9811975at2"/>
<sequence length="359" mass="37665">MTALTTQPSASRETEEDLAARYRRRQARRKGWLILAVLGVGLAFLLDLATGPALLSPDRVLRALLDPSGVTVAEATIVRALRLPPAVTAILVGAALSLAGTEMQTVLDNPLASPFTLGLSSAATFGAALCIVLGTTLPNLPPSWILPAYAFAFAFGAALLLQALSRLRGGRDGVVLFGIALFFSFNALVALLQFAATEQALQQLVFWTMGNVTRTDWPQITVLALVLGGTVPLSLRAAPGLTALRFGAERARTLGVDVDRLRLGAMVRISVLTGVAVAFVGTIGFVGLVGPHLARLLTGEDHRLLLPMSLCTGALLLSLASTVSKLVVPGVTVPIGIVTALIGVPFFLALILRRGRRDA</sequence>
<feature type="transmembrane region" description="Helical" evidence="8">
    <location>
        <begin position="143"/>
        <end position="161"/>
    </location>
</feature>
<evidence type="ECO:0000256" key="2">
    <source>
        <dbReference type="ARBA" id="ARBA00007935"/>
    </source>
</evidence>
<feature type="transmembrane region" description="Helical" evidence="8">
    <location>
        <begin position="31"/>
        <end position="55"/>
    </location>
</feature>
<accession>A0A3S2YSV3</accession>
<evidence type="ECO:0000256" key="4">
    <source>
        <dbReference type="ARBA" id="ARBA00022475"/>
    </source>
</evidence>
<dbReference type="GO" id="GO:0005886">
    <property type="term" value="C:plasma membrane"/>
    <property type="evidence" value="ECO:0007669"/>
    <property type="project" value="UniProtKB-SubCell"/>
</dbReference>
<dbReference type="GO" id="GO:0033214">
    <property type="term" value="P:siderophore-iron import into cell"/>
    <property type="evidence" value="ECO:0007669"/>
    <property type="project" value="TreeGrafter"/>
</dbReference>
<evidence type="ECO:0000256" key="8">
    <source>
        <dbReference type="SAM" id="Phobius"/>
    </source>
</evidence>
<keyword evidence="5 8" id="KW-0812">Transmembrane</keyword>
<dbReference type="PANTHER" id="PTHR30472:SF25">
    <property type="entry name" value="ABC TRANSPORTER PERMEASE PROTEIN MJ0876-RELATED"/>
    <property type="match status" value="1"/>
</dbReference>
<dbReference type="PANTHER" id="PTHR30472">
    <property type="entry name" value="FERRIC ENTEROBACTIN TRANSPORT SYSTEM PERMEASE PROTEIN"/>
    <property type="match status" value="1"/>
</dbReference>
<protein>
    <submittedName>
        <fullName evidence="9">Iron ABC transporter permease</fullName>
    </submittedName>
</protein>
<name>A0A3S2YSV3_9HYPH</name>
<dbReference type="EMBL" id="SACP01000009">
    <property type="protein sequence ID" value="RVU18359.1"/>
    <property type="molecule type" value="Genomic_DNA"/>
</dbReference>
<keyword evidence="6 8" id="KW-1133">Transmembrane helix</keyword>
<dbReference type="Pfam" id="PF01032">
    <property type="entry name" value="FecCD"/>
    <property type="match status" value="1"/>
</dbReference>
<feature type="transmembrane region" description="Helical" evidence="8">
    <location>
        <begin position="173"/>
        <end position="196"/>
    </location>
</feature>